<dbReference type="GO" id="GO:0003723">
    <property type="term" value="F:RNA binding"/>
    <property type="evidence" value="ECO:0007669"/>
    <property type="project" value="InterPro"/>
</dbReference>
<dbReference type="Pfam" id="PF00588">
    <property type="entry name" value="SpoU_methylase"/>
    <property type="match status" value="1"/>
</dbReference>
<dbReference type="CDD" id="cd18095">
    <property type="entry name" value="SpoU-like_rRNA-MTase"/>
    <property type="match status" value="1"/>
</dbReference>
<reference evidence="5 6" key="1">
    <citation type="submission" date="2019-01" db="EMBL/GenBank/DDBJ databases">
        <authorList>
            <consortium name="Pathogen Informatics"/>
        </authorList>
    </citation>
    <scope>NUCLEOTIDE SEQUENCE [LARGE SCALE GENOMIC DNA]</scope>
    <source>
        <strain evidence="5 6">NCTC10181</strain>
    </source>
</reference>
<dbReference type="RefSeq" id="WP_129725528.1">
    <property type="nucleotide sequence ID" value="NZ_LR215036.1"/>
</dbReference>
<dbReference type="Proteomes" id="UP000290985">
    <property type="component" value="Chromosome"/>
</dbReference>
<evidence type="ECO:0000256" key="1">
    <source>
        <dbReference type="ARBA" id="ARBA00007228"/>
    </source>
</evidence>
<dbReference type="GO" id="GO:0008173">
    <property type="term" value="F:RNA methyltransferase activity"/>
    <property type="evidence" value="ECO:0007669"/>
    <property type="project" value="InterPro"/>
</dbReference>
<evidence type="ECO:0000256" key="2">
    <source>
        <dbReference type="ARBA" id="ARBA00022603"/>
    </source>
</evidence>
<gene>
    <name evidence="5" type="ORF">NCTC10181_00582</name>
</gene>
<dbReference type="SUPFAM" id="SSF75217">
    <property type="entry name" value="alpha/beta knot"/>
    <property type="match status" value="1"/>
</dbReference>
<dbReference type="OrthoDB" id="9794400at2"/>
<evidence type="ECO:0000256" key="3">
    <source>
        <dbReference type="ARBA" id="ARBA00022679"/>
    </source>
</evidence>
<dbReference type="InterPro" id="IPR001537">
    <property type="entry name" value="SpoU_MeTrfase"/>
</dbReference>
<protein>
    <submittedName>
        <fullName evidence="5">tRNA/rRNA methyltransferase</fullName>
        <ecNumber evidence="5">2.1.1.-</ecNumber>
    </submittedName>
</protein>
<dbReference type="EC" id="2.1.1.-" evidence="5"/>
<dbReference type="InterPro" id="IPR029028">
    <property type="entry name" value="Alpha/beta_knot_MTases"/>
</dbReference>
<dbReference type="Pfam" id="PF22435">
    <property type="entry name" value="MRM3-like_sub_bind"/>
    <property type="match status" value="1"/>
</dbReference>
<dbReference type="GO" id="GO:0032259">
    <property type="term" value="P:methylation"/>
    <property type="evidence" value="ECO:0007669"/>
    <property type="project" value="UniProtKB-KW"/>
</dbReference>
<dbReference type="InterPro" id="IPR013123">
    <property type="entry name" value="SpoU_subst-bd"/>
</dbReference>
<organism evidence="5 6">
    <name type="scientific">Mycoplasmopsis citelli</name>
    <dbReference type="NCBI Taxonomy" id="171281"/>
    <lineage>
        <taxon>Bacteria</taxon>
        <taxon>Bacillati</taxon>
        <taxon>Mycoplasmatota</taxon>
        <taxon>Mycoplasmoidales</taxon>
        <taxon>Metamycoplasmataceae</taxon>
        <taxon>Mycoplasmopsis</taxon>
    </lineage>
</organism>
<keyword evidence="6" id="KW-1185">Reference proteome</keyword>
<dbReference type="SUPFAM" id="SSF55315">
    <property type="entry name" value="L30e-like"/>
    <property type="match status" value="1"/>
</dbReference>
<dbReference type="PANTHER" id="PTHR43191">
    <property type="entry name" value="RRNA METHYLTRANSFERASE 3"/>
    <property type="match status" value="1"/>
</dbReference>
<dbReference type="GO" id="GO:0005737">
    <property type="term" value="C:cytoplasm"/>
    <property type="evidence" value="ECO:0007669"/>
    <property type="project" value="UniProtKB-ARBA"/>
</dbReference>
<sequence length="241" mass="27547">MEVITSKNNLKIKQLVKLKQKKYRNEFQSFLIEGYHLVDEALKHNLVVEIIENNKTAKYKNSTLVSREVIEYLSSTQNPQNIVAKCKFIKAKSKINKLLILNNLQDPGNIGTIFRIAKAFGFDSIAVENFDFYNEKVIRSSQGAFFDLNIFKINSTQEYLDYLKDQGFKIYATVLNQNAQKLKDVDFPTSKIAIILGNEGNGISKEIQELSDVCIYIPIEFESLNVASCAAIILNKIYNRE</sequence>
<evidence type="ECO:0000313" key="5">
    <source>
        <dbReference type="EMBL" id="VEU74722.1"/>
    </source>
</evidence>
<accession>A0A449B2A3</accession>
<dbReference type="InterPro" id="IPR029064">
    <property type="entry name" value="Ribosomal_eL30-like_sf"/>
</dbReference>
<dbReference type="GO" id="GO:0006396">
    <property type="term" value="P:RNA processing"/>
    <property type="evidence" value="ECO:0007669"/>
    <property type="project" value="InterPro"/>
</dbReference>
<keyword evidence="3 5" id="KW-0808">Transferase</keyword>
<dbReference type="InterPro" id="IPR029026">
    <property type="entry name" value="tRNA_m1G_MTases_N"/>
</dbReference>
<proteinExistence type="inferred from homology"/>
<dbReference type="EMBL" id="LR215036">
    <property type="protein sequence ID" value="VEU74722.1"/>
    <property type="molecule type" value="Genomic_DNA"/>
</dbReference>
<evidence type="ECO:0000259" key="4">
    <source>
        <dbReference type="SMART" id="SM00967"/>
    </source>
</evidence>
<dbReference type="InterPro" id="IPR053888">
    <property type="entry name" value="MRM3-like_sub_bind"/>
</dbReference>
<dbReference type="SMART" id="SM00967">
    <property type="entry name" value="SpoU_sub_bind"/>
    <property type="match status" value="1"/>
</dbReference>
<dbReference type="Gene3D" id="3.40.1280.10">
    <property type="match status" value="1"/>
</dbReference>
<dbReference type="InterPro" id="IPR051259">
    <property type="entry name" value="rRNA_Methyltransferase"/>
</dbReference>
<name>A0A449B2A3_9BACT</name>
<dbReference type="PANTHER" id="PTHR43191:SF2">
    <property type="entry name" value="RRNA METHYLTRANSFERASE 3, MITOCHONDRIAL"/>
    <property type="match status" value="1"/>
</dbReference>
<evidence type="ECO:0000313" key="6">
    <source>
        <dbReference type="Proteomes" id="UP000290985"/>
    </source>
</evidence>
<dbReference type="KEGG" id="mcit:NCTC10181_00582"/>
<comment type="similarity">
    <text evidence="1">Belongs to the class IV-like SAM-binding methyltransferase superfamily. RNA methyltransferase TrmH family.</text>
</comment>
<feature type="domain" description="RNA 2-O ribose methyltransferase substrate binding" evidence="4">
    <location>
        <begin position="31"/>
        <end position="92"/>
    </location>
</feature>
<keyword evidence="2 5" id="KW-0489">Methyltransferase</keyword>
<dbReference type="Gene3D" id="3.30.1330.30">
    <property type="match status" value="1"/>
</dbReference>
<dbReference type="AlphaFoldDB" id="A0A449B2A3"/>